<proteinExistence type="predicted"/>
<organism evidence="2 3">
    <name type="scientific">Zhongshania guokunii</name>
    <dbReference type="NCBI Taxonomy" id="641783"/>
    <lineage>
        <taxon>Bacteria</taxon>
        <taxon>Pseudomonadati</taxon>
        <taxon>Pseudomonadota</taxon>
        <taxon>Gammaproteobacteria</taxon>
        <taxon>Cellvibrionales</taxon>
        <taxon>Spongiibacteraceae</taxon>
        <taxon>Zhongshania</taxon>
    </lineage>
</organism>
<evidence type="ECO:0000313" key="2">
    <source>
        <dbReference type="EMBL" id="MEX1670007.1"/>
    </source>
</evidence>
<reference evidence="2 3" key="1">
    <citation type="journal article" date="2011" name="Int. J. Syst. Evol. Microbiol.">
        <title>Zhongshania antarctica gen. nov., sp. nov. and Zhongshania guokunii sp. nov., gammaproteobacteria respectively isolated from coastal attached (fast) ice and surface seawater of the Antarctic.</title>
        <authorList>
            <person name="Li H.J."/>
            <person name="Zhang X.Y."/>
            <person name="Chen C.X."/>
            <person name="Zhang Y.J."/>
            <person name="Gao Z.M."/>
            <person name="Yu Y."/>
            <person name="Chen X.L."/>
            <person name="Chen B."/>
            <person name="Zhang Y.Z."/>
        </authorList>
    </citation>
    <scope>NUCLEOTIDE SEQUENCE [LARGE SCALE GENOMIC DNA]</scope>
    <source>
        <strain evidence="2 3">ZS6-22T</strain>
    </source>
</reference>
<evidence type="ECO:0000313" key="3">
    <source>
        <dbReference type="Proteomes" id="UP001557485"/>
    </source>
</evidence>
<sequence>MRITPNIDDALYIKAARLNRIEDKSALLNEGLTALIGGESARSLAVSGSSEPDLQPIPCRQTDLAK</sequence>
<feature type="region of interest" description="Disordered" evidence="1">
    <location>
        <begin position="46"/>
        <end position="66"/>
    </location>
</feature>
<keyword evidence="3" id="KW-1185">Reference proteome</keyword>
<dbReference type="InterPro" id="IPR019239">
    <property type="entry name" value="VapB_antitoxin"/>
</dbReference>
<accession>A0ABV3U8W7</accession>
<dbReference type="Proteomes" id="UP001557485">
    <property type="component" value="Unassembled WGS sequence"/>
</dbReference>
<dbReference type="RefSeq" id="WP_368382379.1">
    <property type="nucleotide sequence ID" value="NZ_JBFRYA010000012.1"/>
</dbReference>
<protein>
    <submittedName>
        <fullName evidence="2">Type II toxin-antitoxin system VapB family antitoxin</fullName>
    </submittedName>
</protein>
<dbReference type="Pfam" id="PF09957">
    <property type="entry name" value="VapB_antitoxin"/>
    <property type="match status" value="1"/>
</dbReference>
<gene>
    <name evidence="2" type="ORF">AB4876_13885</name>
</gene>
<name>A0ABV3U8W7_9GAMM</name>
<comment type="caution">
    <text evidence="2">The sequence shown here is derived from an EMBL/GenBank/DDBJ whole genome shotgun (WGS) entry which is preliminary data.</text>
</comment>
<evidence type="ECO:0000256" key="1">
    <source>
        <dbReference type="SAM" id="MobiDB-lite"/>
    </source>
</evidence>
<dbReference type="EMBL" id="JBFRYA010000012">
    <property type="protein sequence ID" value="MEX1670007.1"/>
    <property type="molecule type" value="Genomic_DNA"/>
</dbReference>